<dbReference type="InterPro" id="IPR053161">
    <property type="entry name" value="Ulvan_degrading_GH"/>
</dbReference>
<dbReference type="Gene3D" id="3.40.50.880">
    <property type="match status" value="1"/>
</dbReference>
<dbReference type="PANTHER" id="PTHR36848:SF2">
    <property type="entry name" value="SECRETED PROTEIN"/>
    <property type="match status" value="1"/>
</dbReference>
<dbReference type="PANTHER" id="PTHR36848">
    <property type="entry name" value="DNA-BINDING PROTEIN (PUTATIVE SECRETED PROTEIN)-RELATED"/>
    <property type="match status" value="1"/>
</dbReference>
<dbReference type="Pfam" id="PF17132">
    <property type="entry name" value="Glyco_hydro_106"/>
    <property type="match status" value="1"/>
</dbReference>
<comment type="caution">
    <text evidence="1">The sequence shown here is derived from an EMBL/GenBank/DDBJ whole genome shotgun (WGS) entry which is preliminary data.</text>
</comment>
<dbReference type="InterPro" id="IPR029062">
    <property type="entry name" value="Class_I_gatase-like"/>
</dbReference>
<sequence length="984" mass="110968">MLAHGMGGYFLHSREGLETEYMGEDWMEAIRAAVEAAKARGGQAWLYDEDRFPSGGAGGKVQSANRAAFGARAVTVEILREGGNHPDALALFALKWQKGSLVFAREIGQNEALRSEEQLAVFREELSAPCEWFNNEAPPDNLNPAAVRQFILSTHEEYRKRFEKDFGETIRGIFTDEPNIADFRARYSPGRLWIPWTEGFAAYFAEKRGYAAASALPWIFFTGEGSFQARHDYWRTITERFCEAYSRQIGQWCEKHHLQYTGHYMGENALSSSTRMSGAVMPHYVFEHMPGIDMLTGDARELLTARQCSSVANQLGRRSICEMYGCSGWEFTFEGQKRAGDWLYAMGIDTRCQHHALYTIRGCAKRDYPPTFNYNSIWWEHNSVVEDYFARLSAALSGGRAVRPVLVLHPQSSAWGVTGAGYCQDFVWHTDDSQADALQAQMEALLQGLFNAHVDFDFGDELILEWMGEVESGAVRIGQMRYPIVVLPYLENMEDHTFALLAQFLQKGGRVLTIGNALTRIQGIADKRLQSLEVADGYASFQSLEALLEAVQALVPERVRILEAARSCECAEIACLTKEYCDHRAIFAVNTDALRDCDVRILLPQSWVGNLHAVNLLTGDMEDCAIEPWDKNFVCLAKRFMAGESALYLLENEGVHASVPRKSVEQEQILFLPPRARVTRTHPNALLLDTCRWRLGDGPWREEEQIWSMQNHVRASLGMRQIYANGSPQRYRWVFAPHPGDGARLQMEFAFEVADVPETAVQLAAEGIEGFSLFLNGETVALKPDGWFMDRCIKTYPLPALRKGRNVLLLTGRYHNACQLEDCFLLGDFGVNANRAVAKEPAFVRVGDWCLQGYFHYAGGLCYHYAFRGKPSAGARLFLGCYEGVTASVRVNGRSAGSIPWHSADGLEISAFLEKGENHIDIEIMGSQRNLLGLFHQTGGQNVWVDWTFFQRADSRIDPEYVLRPYGLMERPRIAWKGVWTRVE</sequence>
<dbReference type="AlphaFoldDB" id="A0A9D1TC58"/>
<dbReference type="EMBL" id="DVOT01000090">
    <property type="protein sequence ID" value="HIV27326.1"/>
    <property type="molecule type" value="Genomic_DNA"/>
</dbReference>
<evidence type="ECO:0008006" key="3">
    <source>
        <dbReference type="Google" id="ProtNLM"/>
    </source>
</evidence>
<organism evidence="1 2">
    <name type="scientific">Candidatus Ornithocaccomicrobium faecavium</name>
    <dbReference type="NCBI Taxonomy" id="2840890"/>
    <lineage>
        <taxon>Bacteria</taxon>
        <taxon>Bacillati</taxon>
        <taxon>Bacillota</taxon>
        <taxon>Clostridia</taxon>
        <taxon>Candidatus Ornithocaccomicrobium</taxon>
    </lineage>
</organism>
<reference evidence="1" key="2">
    <citation type="journal article" date="2021" name="PeerJ">
        <title>Extensive microbial diversity within the chicken gut microbiome revealed by metagenomics and culture.</title>
        <authorList>
            <person name="Gilroy R."/>
            <person name="Ravi A."/>
            <person name="Getino M."/>
            <person name="Pursley I."/>
            <person name="Horton D.L."/>
            <person name="Alikhan N.F."/>
            <person name="Baker D."/>
            <person name="Gharbi K."/>
            <person name="Hall N."/>
            <person name="Watson M."/>
            <person name="Adriaenssens E.M."/>
            <person name="Foster-Nyarko E."/>
            <person name="Jarju S."/>
            <person name="Secka A."/>
            <person name="Antonio M."/>
            <person name="Oren A."/>
            <person name="Chaudhuri R.R."/>
            <person name="La Ragione R."/>
            <person name="Hildebrand F."/>
            <person name="Pallen M.J."/>
        </authorList>
    </citation>
    <scope>NUCLEOTIDE SEQUENCE</scope>
    <source>
        <strain evidence="1">CHK183-6373</strain>
    </source>
</reference>
<dbReference type="Proteomes" id="UP000886884">
    <property type="component" value="Unassembled WGS sequence"/>
</dbReference>
<protein>
    <recommendedName>
        <fullName evidence="3">Alpha-L-rhamnosidase</fullName>
    </recommendedName>
</protein>
<evidence type="ECO:0000313" key="2">
    <source>
        <dbReference type="Proteomes" id="UP000886884"/>
    </source>
</evidence>
<proteinExistence type="predicted"/>
<gene>
    <name evidence="1" type="ORF">IAA64_05115</name>
</gene>
<name>A0A9D1TC58_9FIRM</name>
<accession>A0A9D1TC58</accession>
<evidence type="ECO:0000313" key="1">
    <source>
        <dbReference type="EMBL" id="HIV27326.1"/>
    </source>
</evidence>
<reference evidence="1" key="1">
    <citation type="submission" date="2020-10" db="EMBL/GenBank/DDBJ databases">
        <authorList>
            <person name="Gilroy R."/>
        </authorList>
    </citation>
    <scope>NUCLEOTIDE SEQUENCE</scope>
    <source>
        <strain evidence="1">CHK183-6373</strain>
    </source>
</reference>
<dbReference type="CDD" id="cd03143">
    <property type="entry name" value="A4_beta-galactosidase_middle_domain"/>
    <property type="match status" value="1"/>
</dbReference>